<accession>A0AAP3FUM1</accession>
<reference evidence="1" key="1">
    <citation type="submission" date="2022-02" db="EMBL/GenBank/DDBJ databases">
        <title>Crop Bioprotection Bacillus Genome Sequencing.</title>
        <authorList>
            <person name="Dunlap C."/>
        </authorList>
    </citation>
    <scope>NUCLEOTIDE SEQUENCE</scope>
    <source>
        <strain evidence="1">98-1</strain>
    </source>
</reference>
<evidence type="ECO:0000313" key="1">
    <source>
        <dbReference type="EMBL" id="MCY8316310.1"/>
    </source>
</evidence>
<comment type="caution">
    <text evidence="1">The sequence shown here is derived from an EMBL/GenBank/DDBJ whole genome shotgun (WGS) entry which is preliminary data.</text>
</comment>
<sequence>MDEQLMNWIQRFQQTGDHESLLNLRNACWPVAETLIRELVKENEPEKADDLRQKGMERFPFIIGKYRQEVQLPVETFLGNTYRFYFQQVMREK</sequence>
<dbReference type="Proteomes" id="UP001067121">
    <property type="component" value="Unassembled WGS sequence"/>
</dbReference>
<evidence type="ECO:0000313" key="2">
    <source>
        <dbReference type="Proteomes" id="UP001067121"/>
    </source>
</evidence>
<dbReference type="AlphaFoldDB" id="A0AAP3FUM1"/>
<name>A0AAP3FUM1_BACVA</name>
<proteinExistence type="predicted"/>
<dbReference type="RefSeq" id="WP_039075976.1">
    <property type="nucleotide sequence ID" value="NZ_JALAKK010000016.1"/>
</dbReference>
<dbReference type="EMBL" id="JALAOH010000012">
    <property type="protein sequence ID" value="MCY8316310.1"/>
    <property type="molecule type" value="Genomic_DNA"/>
</dbReference>
<protein>
    <submittedName>
        <fullName evidence="1">Uncharacterized protein</fullName>
    </submittedName>
</protein>
<gene>
    <name evidence="1" type="ORF">MOC71_06045</name>
</gene>
<organism evidence="1 2">
    <name type="scientific">Bacillus vallismortis</name>
    <dbReference type="NCBI Taxonomy" id="72361"/>
    <lineage>
        <taxon>Bacteria</taxon>
        <taxon>Bacillati</taxon>
        <taxon>Bacillota</taxon>
        <taxon>Bacilli</taxon>
        <taxon>Bacillales</taxon>
        <taxon>Bacillaceae</taxon>
        <taxon>Bacillus</taxon>
    </lineage>
</organism>